<evidence type="ECO:0000259" key="6">
    <source>
        <dbReference type="Pfam" id="PF08281"/>
    </source>
</evidence>
<evidence type="ECO:0000259" key="5">
    <source>
        <dbReference type="Pfam" id="PF04542"/>
    </source>
</evidence>
<dbReference type="PANTHER" id="PTHR43133:SF51">
    <property type="entry name" value="RNA POLYMERASE SIGMA FACTOR"/>
    <property type="match status" value="1"/>
</dbReference>
<dbReference type="SUPFAM" id="SSF88946">
    <property type="entry name" value="Sigma2 domain of RNA polymerase sigma factors"/>
    <property type="match status" value="1"/>
</dbReference>
<comment type="similarity">
    <text evidence="1">Belongs to the sigma-70 factor family. ECF subfamily.</text>
</comment>
<dbReference type="Gene3D" id="1.10.1740.10">
    <property type="match status" value="1"/>
</dbReference>
<reference evidence="7 8" key="1">
    <citation type="submission" date="2014-09" db="EMBL/GenBank/DDBJ databases">
        <authorList>
            <person name="Urmite Genomes Urmite Genomes"/>
        </authorList>
    </citation>
    <scope>NUCLEOTIDE SEQUENCE [LARGE SCALE GENOMIC DNA]</scope>
    <source>
        <strain evidence="7 8">ES2</strain>
    </source>
</reference>
<keyword evidence="4" id="KW-0804">Transcription</keyword>
<feature type="domain" description="RNA polymerase sigma-70 region 2" evidence="5">
    <location>
        <begin position="18"/>
        <end position="76"/>
    </location>
</feature>
<dbReference type="NCBIfam" id="TIGR02937">
    <property type="entry name" value="sigma70-ECF"/>
    <property type="match status" value="1"/>
</dbReference>
<protein>
    <submittedName>
        <fullName evidence="7">ECF RNA polymerase sigma factor SigW</fullName>
    </submittedName>
</protein>
<dbReference type="InterPro" id="IPR014284">
    <property type="entry name" value="RNA_pol_sigma-70_dom"/>
</dbReference>
<accession>A0A098EJC0</accession>
<dbReference type="InterPro" id="IPR013324">
    <property type="entry name" value="RNA_pol_sigma_r3/r4-like"/>
</dbReference>
<dbReference type="EMBL" id="CCXS01000001">
    <property type="protein sequence ID" value="CEG21406.1"/>
    <property type="molecule type" value="Genomic_DNA"/>
</dbReference>
<dbReference type="GO" id="GO:0006352">
    <property type="term" value="P:DNA-templated transcription initiation"/>
    <property type="evidence" value="ECO:0007669"/>
    <property type="project" value="InterPro"/>
</dbReference>
<dbReference type="Pfam" id="PF08281">
    <property type="entry name" value="Sigma70_r4_2"/>
    <property type="match status" value="1"/>
</dbReference>
<dbReference type="InterPro" id="IPR013249">
    <property type="entry name" value="RNA_pol_sigma70_r4_t2"/>
</dbReference>
<organism evidence="7 8">
    <name type="scientific">Planococcus massiliensis</name>
    <dbReference type="NCBI Taxonomy" id="1499687"/>
    <lineage>
        <taxon>Bacteria</taxon>
        <taxon>Bacillati</taxon>
        <taxon>Bacillota</taxon>
        <taxon>Bacilli</taxon>
        <taxon>Bacillales</taxon>
        <taxon>Caryophanaceae</taxon>
        <taxon>Planococcus</taxon>
    </lineage>
</organism>
<keyword evidence="3" id="KW-0731">Sigma factor</keyword>
<dbReference type="RefSeq" id="WP_234398906.1">
    <property type="nucleotide sequence ID" value="NZ_CCXS01000001.1"/>
</dbReference>
<dbReference type="SUPFAM" id="SSF88659">
    <property type="entry name" value="Sigma3 and sigma4 domains of RNA polymerase sigma factors"/>
    <property type="match status" value="1"/>
</dbReference>
<evidence type="ECO:0000256" key="4">
    <source>
        <dbReference type="ARBA" id="ARBA00023163"/>
    </source>
</evidence>
<dbReference type="AlphaFoldDB" id="A0A098EJC0"/>
<name>A0A098EJC0_9BACL</name>
<dbReference type="STRING" id="1499687.BN1080_00316"/>
<keyword evidence="8" id="KW-1185">Reference proteome</keyword>
<keyword evidence="2" id="KW-0805">Transcription regulation</keyword>
<dbReference type="Pfam" id="PF04542">
    <property type="entry name" value="Sigma70_r2"/>
    <property type="match status" value="1"/>
</dbReference>
<dbReference type="Gene3D" id="1.10.10.10">
    <property type="entry name" value="Winged helix-like DNA-binding domain superfamily/Winged helix DNA-binding domain"/>
    <property type="match status" value="1"/>
</dbReference>
<dbReference type="GO" id="GO:0016987">
    <property type="term" value="F:sigma factor activity"/>
    <property type="evidence" value="ECO:0007669"/>
    <property type="project" value="UniProtKB-KW"/>
</dbReference>
<dbReference type="Proteomes" id="UP000043699">
    <property type="component" value="Unassembled WGS sequence"/>
</dbReference>
<dbReference type="InterPro" id="IPR039425">
    <property type="entry name" value="RNA_pol_sigma-70-like"/>
</dbReference>
<proteinExistence type="inferred from homology"/>
<dbReference type="InterPro" id="IPR007627">
    <property type="entry name" value="RNA_pol_sigma70_r2"/>
</dbReference>
<evidence type="ECO:0000313" key="8">
    <source>
        <dbReference type="Proteomes" id="UP000043699"/>
    </source>
</evidence>
<gene>
    <name evidence="7" type="primary">sigW_1</name>
    <name evidence="7" type="ORF">BN1080_00316</name>
</gene>
<dbReference type="GO" id="GO:0003677">
    <property type="term" value="F:DNA binding"/>
    <property type="evidence" value="ECO:0007669"/>
    <property type="project" value="InterPro"/>
</dbReference>
<dbReference type="InterPro" id="IPR036388">
    <property type="entry name" value="WH-like_DNA-bd_sf"/>
</dbReference>
<dbReference type="PANTHER" id="PTHR43133">
    <property type="entry name" value="RNA POLYMERASE ECF-TYPE SIGMA FACTO"/>
    <property type="match status" value="1"/>
</dbReference>
<evidence type="ECO:0000256" key="1">
    <source>
        <dbReference type="ARBA" id="ARBA00010641"/>
    </source>
</evidence>
<evidence type="ECO:0000256" key="2">
    <source>
        <dbReference type="ARBA" id="ARBA00023015"/>
    </source>
</evidence>
<evidence type="ECO:0000256" key="3">
    <source>
        <dbReference type="ARBA" id="ARBA00023082"/>
    </source>
</evidence>
<dbReference type="InterPro" id="IPR013325">
    <property type="entry name" value="RNA_pol_sigma_r2"/>
</dbReference>
<evidence type="ECO:0000313" key="7">
    <source>
        <dbReference type="EMBL" id="CEG21406.1"/>
    </source>
</evidence>
<sequence length="172" mass="20486">MNPREELMAALHGKTDIIFKYLMKIGASKSDAEDTVQEAVYRLMLYIDSVDEAKAYSWLFRVAVNHYYDLCRKQKKEIHTTFDNLEFVDDSFLPEDFVRQGEMRSEIEQVLDQLPPLQKQLLLMKYEMDLSYAEISEMLDLNVGTLKTYLFRARRAFKEQYEKEMARHERFS</sequence>
<feature type="domain" description="RNA polymerase sigma factor 70 region 4 type 2" evidence="6">
    <location>
        <begin position="106"/>
        <end position="156"/>
    </location>
</feature>